<dbReference type="RefSeq" id="WP_242863545.1">
    <property type="nucleotide sequence ID" value="NZ_CABIYH010000014.1"/>
</dbReference>
<evidence type="ECO:0000259" key="8">
    <source>
        <dbReference type="PROSITE" id="PS50928"/>
    </source>
</evidence>
<dbReference type="CDD" id="cd06261">
    <property type="entry name" value="TM_PBP2"/>
    <property type="match status" value="1"/>
</dbReference>
<protein>
    <submittedName>
        <fullName evidence="9">Putative aliphatic sulfonates transport permease protein ssuC</fullName>
    </submittedName>
</protein>
<comment type="similarity">
    <text evidence="7">Belongs to the binding-protein-dependent transport system permease family.</text>
</comment>
<feature type="transmembrane region" description="Helical" evidence="7">
    <location>
        <begin position="91"/>
        <end position="109"/>
    </location>
</feature>
<keyword evidence="5 7" id="KW-1133">Transmembrane helix</keyword>
<comment type="subcellular location">
    <subcellularLocation>
        <location evidence="1 7">Cell membrane</location>
        <topology evidence="1 7">Multi-pass membrane protein</topology>
    </subcellularLocation>
</comment>
<evidence type="ECO:0000256" key="6">
    <source>
        <dbReference type="ARBA" id="ARBA00023136"/>
    </source>
</evidence>
<feature type="domain" description="ABC transmembrane type-1" evidence="8">
    <location>
        <begin position="1"/>
        <end position="148"/>
    </location>
</feature>
<evidence type="ECO:0000256" key="3">
    <source>
        <dbReference type="ARBA" id="ARBA00022475"/>
    </source>
</evidence>
<proteinExistence type="inferred from homology"/>
<dbReference type="AlphaFoldDB" id="A0A173UB09"/>
<dbReference type="Proteomes" id="UP000095350">
    <property type="component" value="Unassembled WGS sequence"/>
</dbReference>
<keyword evidence="2 7" id="KW-0813">Transport</keyword>
<dbReference type="PaxDb" id="166486-ERS852572_01996"/>
<dbReference type="PANTHER" id="PTHR30151">
    <property type="entry name" value="ALKANE SULFONATE ABC TRANSPORTER-RELATED, MEMBRANE SUBUNIT"/>
    <property type="match status" value="1"/>
</dbReference>
<evidence type="ECO:0000256" key="7">
    <source>
        <dbReference type="RuleBase" id="RU363032"/>
    </source>
</evidence>
<evidence type="ECO:0000256" key="5">
    <source>
        <dbReference type="ARBA" id="ARBA00022989"/>
    </source>
</evidence>
<evidence type="ECO:0000313" key="9">
    <source>
        <dbReference type="EMBL" id="CUN12014.1"/>
    </source>
</evidence>
<evidence type="ECO:0000256" key="4">
    <source>
        <dbReference type="ARBA" id="ARBA00022692"/>
    </source>
</evidence>
<keyword evidence="6 7" id="KW-0472">Membrane</keyword>
<feature type="transmembrane region" description="Helical" evidence="7">
    <location>
        <begin position="129"/>
        <end position="148"/>
    </location>
</feature>
<name>A0A173UB09_9FIRM</name>
<dbReference type="GO" id="GO:0005886">
    <property type="term" value="C:plasma membrane"/>
    <property type="evidence" value="ECO:0007669"/>
    <property type="project" value="UniProtKB-SubCell"/>
</dbReference>
<dbReference type="Pfam" id="PF00528">
    <property type="entry name" value="BPD_transp_1"/>
    <property type="match status" value="1"/>
</dbReference>
<dbReference type="STRING" id="166486.ERS852572_01996"/>
<dbReference type="PANTHER" id="PTHR30151:SF20">
    <property type="entry name" value="ABC TRANSPORTER PERMEASE PROTEIN HI_0355-RELATED"/>
    <property type="match status" value="1"/>
</dbReference>
<sequence>MARHTAKSHKIRKVEILVIQILIVLFGIGFSSKVMLAFLMTVISCALATVSGVENVDESMETLLYSLGAARWQVFGKVVVPAVLPWMLGSLRINISLALAGAIVGEFIASGHGLGRMVIYAGTILDTTLVWVGVIVLSLLAMVMYFAVVELEKWMTEHLAIYRKA</sequence>
<feature type="transmembrane region" description="Helical" evidence="7">
    <location>
        <begin position="21"/>
        <end position="50"/>
    </location>
</feature>
<keyword evidence="4 7" id="KW-0812">Transmembrane</keyword>
<dbReference type="InterPro" id="IPR035906">
    <property type="entry name" value="MetI-like_sf"/>
</dbReference>
<keyword evidence="3" id="KW-1003">Cell membrane</keyword>
<evidence type="ECO:0000313" key="10">
    <source>
        <dbReference type="Proteomes" id="UP000095350"/>
    </source>
</evidence>
<dbReference type="Gene3D" id="1.10.3720.10">
    <property type="entry name" value="MetI-like"/>
    <property type="match status" value="1"/>
</dbReference>
<reference evidence="9 10" key="1">
    <citation type="submission" date="2015-09" db="EMBL/GenBank/DDBJ databases">
        <authorList>
            <consortium name="Pathogen Informatics"/>
        </authorList>
    </citation>
    <scope>NUCLEOTIDE SEQUENCE [LARGE SCALE GENOMIC DNA]</scope>
    <source>
        <strain evidence="9 10">2789STDY5834960</strain>
    </source>
</reference>
<evidence type="ECO:0000256" key="1">
    <source>
        <dbReference type="ARBA" id="ARBA00004651"/>
    </source>
</evidence>
<accession>A0A173UB09</accession>
<evidence type="ECO:0000256" key="2">
    <source>
        <dbReference type="ARBA" id="ARBA00022448"/>
    </source>
</evidence>
<dbReference type="InterPro" id="IPR000515">
    <property type="entry name" value="MetI-like"/>
</dbReference>
<dbReference type="EMBL" id="CYXZ01000014">
    <property type="protein sequence ID" value="CUN12014.1"/>
    <property type="molecule type" value="Genomic_DNA"/>
</dbReference>
<dbReference type="GO" id="GO:0055085">
    <property type="term" value="P:transmembrane transport"/>
    <property type="evidence" value="ECO:0007669"/>
    <property type="project" value="InterPro"/>
</dbReference>
<dbReference type="SUPFAM" id="SSF161098">
    <property type="entry name" value="MetI-like"/>
    <property type="match status" value="1"/>
</dbReference>
<gene>
    <name evidence="9" type="primary">ssuC_1</name>
    <name evidence="9" type="ORF">ERS852572_01996</name>
</gene>
<organism evidence="9 10">
    <name type="scientific">Roseburia intestinalis</name>
    <dbReference type="NCBI Taxonomy" id="166486"/>
    <lineage>
        <taxon>Bacteria</taxon>
        <taxon>Bacillati</taxon>
        <taxon>Bacillota</taxon>
        <taxon>Clostridia</taxon>
        <taxon>Lachnospirales</taxon>
        <taxon>Lachnospiraceae</taxon>
        <taxon>Roseburia</taxon>
    </lineage>
</organism>
<dbReference type="PROSITE" id="PS50928">
    <property type="entry name" value="ABC_TM1"/>
    <property type="match status" value="1"/>
</dbReference>